<dbReference type="InterPro" id="IPR032160">
    <property type="entry name" value="DUF4996"/>
</dbReference>
<dbReference type="GO" id="GO:0006580">
    <property type="term" value="P:ethanolamine metabolic process"/>
    <property type="evidence" value="ECO:0007669"/>
    <property type="project" value="TreeGrafter"/>
</dbReference>
<dbReference type="Proteomes" id="UP000674143">
    <property type="component" value="Unassembled WGS sequence"/>
</dbReference>
<evidence type="ECO:0000313" key="2">
    <source>
        <dbReference type="EMBL" id="KAG5465182.1"/>
    </source>
</evidence>
<protein>
    <recommendedName>
        <fullName evidence="1">GP-PDE domain-containing protein</fullName>
    </recommendedName>
</protein>
<dbReference type="GO" id="GO:0070291">
    <property type="term" value="P:N-acylethanolamine metabolic process"/>
    <property type="evidence" value="ECO:0007669"/>
    <property type="project" value="TreeGrafter"/>
</dbReference>
<dbReference type="InterPro" id="IPR030395">
    <property type="entry name" value="GP_PDE_dom"/>
</dbReference>
<dbReference type="GO" id="GO:0005886">
    <property type="term" value="C:plasma membrane"/>
    <property type="evidence" value="ECO:0007669"/>
    <property type="project" value="TreeGrafter"/>
</dbReference>
<dbReference type="PROSITE" id="PS51704">
    <property type="entry name" value="GP_PDE"/>
    <property type="match status" value="1"/>
</dbReference>
<keyword evidence="3" id="KW-1185">Reference proteome</keyword>
<dbReference type="CDD" id="cd08566">
    <property type="entry name" value="GDPD_AtGDE_like"/>
    <property type="match status" value="1"/>
</dbReference>
<gene>
    <name evidence="2" type="ORF">LSCM4_00635</name>
</gene>
<comment type="caution">
    <text evidence="2">The sequence shown here is derived from an EMBL/GenBank/DDBJ whole genome shotgun (WGS) entry which is preliminary data.</text>
</comment>
<dbReference type="Gene3D" id="3.20.20.190">
    <property type="entry name" value="Phosphatidylinositol (PI) phosphodiesterase"/>
    <property type="match status" value="1"/>
</dbReference>
<dbReference type="SUPFAM" id="SSF51695">
    <property type="entry name" value="PLC-like phosphodiesterases"/>
    <property type="match status" value="1"/>
</dbReference>
<dbReference type="GO" id="GO:0008889">
    <property type="term" value="F:glycerophosphodiester phosphodiesterase activity"/>
    <property type="evidence" value="ECO:0007669"/>
    <property type="project" value="TreeGrafter"/>
</dbReference>
<proteinExistence type="predicted"/>
<dbReference type="KEGG" id="loi:92356646"/>
<accession>A0A836GDD2</accession>
<dbReference type="PANTHER" id="PTHR46320:SF1">
    <property type="entry name" value="GLYCEROPHOSPHODIESTER PHOSPHODIESTERASE 1"/>
    <property type="match status" value="1"/>
</dbReference>
<name>A0A836GDD2_9TRYP</name>
<feature type="domain" description="GP-PDE" evidence="1">
    <location>
        <begin position="56"/>
        <end position="310"/>
    </location>
</feature>
<dbReference type="GeneID" id="92356646"/>
<evidence type="ECO:0000259" key="1">
    <source>
        <dbReference type="PROSITE" id="PS51704"/>
    </source>
</evidence>
<dbReference type="InterPro" id="IPR017946">
    <property type="entry name" value="PLC-like_Pdiesterase_TIM-brl"/>
</dbReference>
<dbReference type="EMBL" id="JAFHLR010000036">
    <property type="protein sequence ID" value="KAG5465182.1"/>
    <property type="molecule type" value="Genomic_DNA"/>
</dbReference>
<organism evidence="2 3">
    <name type="scientific">Leishmania orientalis</name>
    <dbReference type="NCBI Taxonomy" id="2249476"/>
    <lineage>
        <taxon>Eukaryota</taxon>
        <taxon>Discoba</taxon>
        <taxon>Euglenozoa</taxon>
        <taxon>Kinetoplastea</taxon>
        <taxon>Metakinetoplastina</taxon>
        <taxon>Trypanosomatida</taxon>
        <taxon>Trypanosomatidae</taxon>
        <taxon>Leishmaniinae</taxon>
        <taxon>Leishmania</taxon>
    </lineage>
</organism>
<reference evidence="3" key="2">
    <citation type="journal article" date="2021" name="Sci. Data">
        <title>Chromosome-scale genome sequencing, assembly and annotation of six genomes from subfamily Leishmaniinae.</title>
        <authorList>
            <person name="Almutairi H."/>
            <person name="Urbaniak M.D."/>
            <person name="Bates M.D."/>
            <person name="Jariyapan N."/>
            <person name="Kwakye-Nuako G."/>
            <person name="Thomaz Soccol V."/>
            <person name="Al-Salem W.S."/>
            <person name="Dillon R.J."/>
            <person name="Bates P.A."/>
            <person name="Gatherer D."/>
        </authorList>
    </citation>
    <scope>NUCLEOTIDE SEQUENCE [LARGE SCALE GENOMIC DNA]</scope>
</reference>
<dbReference type="PANTHER" id="PTHR46320">
    <property type="entry name" value="GLYCEROPHOSPHODIESTER PHOSPHODIESTERASE 1"/>
    <property type="match status" value="1"/>
</dbReference>
<dbReference type="PROSITE" id="PS50007">
    <property type="entry name" value="PIPLC_X_DOMAIN"/>
    <property type="match status" value="1"/>
</dbReference>
<dbReference type="RefSeq" id="XP_067058813.1">
    <property type="nucleotide sequence ID" value="XM_067202712.1"/>
</dbReference>
<dbReference type="GO" id="GO:0006644">
    <property type="term" value="P:phospholipid metabolic process"/>
    <property type="evidence" value="ECO:0007669"/>
    <property type="project" value="TreeGrafter"/>
</dbReference>
<evidence type="ECO:0000313" key="3">
    <source>
        <dbReference type="Proteomes" id="UP000674143"/>
    </source>
</evidence>
<reference evidence="3" key="1">
    <citation type="journal article" date="2021" name="Microbiol. Resour. Announc.">
        <title>LGAAP: Leishmaniinae Genome Assembly and Annotation Pipeline.</title>
        <authorList>
            <person name="Almutairi H."/>
            <person name="Urbaniak M.D."/>
            <person name="Bates M.D."/>
            <person name="Jariyapan N."/>
            <person name="Kwakye-Nuako G."/>
            <person name="Thomaz-Soccol V."/>
            <person name="Al-Salem W.S."/>
            <person name="Dillon R.J."/>
            <person name="Bates P.A."/>
            <person name="Gatherer D."/>
        </authorList>
    </citation>
    <scope>NUCLEOTIDE SEQUENCE [LARGE SCALE GENOMIC DNA]</scope>
</reference>
<dbReference type="AlphaFoldDB" id="A0A836GDD2"/>
<dbReference type="Pfam" id="PF16387">
    <property type="entry name" value="DUF4996"/>
    <property type="match status" value="1"/>
</dbReference>
<sequence length="347" mass="39053">MPSTSAMYPPCTQHATFAQENQVDNKSVHQPFIRDVVNPRPHLRLPLRYPDSDVSVCVACHRGDWRNYVENTLEAVESCIQMGADIVEVDVWRTSDGVLILMHDETLDRTTNGTGRVCDHTLAEVRALRLKDGLGNMTEFTVPTVEEALLLAKDRIIVNLDKADVYLDELYPLLVKTGMVEQTILKSEIPFDELCRRYSADVLNRVVFMPIVNVTDTTTYESIDRAFAANHDLYEVNFQREDADRMQYIRRLAKKSKAALWINTIWPTTCGGFSDDHALRDKDANWGYVVDHIGAGVMQTDRPAMLLAYLKERGSRSECVHKAEGDAVTATVTLPGSWGSRTSFAAL</sequence>
<dbReference type="SMR" id="A0A836GDD2"/>
<dbReference type="Pfam" id="PF03009">
    <property type="entry name" value="GDPD"/>
    <property type="match status" value="1"/>
</dbReference>